<dbReference type="Proteomes" id="UP000823850">
    <property type="component" value="Unassembled WGS sequence"/>
</dbReference>
<evidence type="ECO:0000259" key="3">
    <source>
        <dbReference type="PROSITE" id="PS01031"/>
    </source>
</evidence>
<dbReference type="InterPro" id="IPR008978">
    <property type="entry name" value="HSP20-like_chaperone"/>
</dbReference>
<evidence type="ECO:0000256" key="1">
    <source>
        <dbReference type="PROSITE-ProRule" id="PRU00285"/>
    </source>
</evidence>
<dbReference type="CDD" id="cd06471">
    <property type="entry name" value="ACD_LpsHSP_like"/>
    <property type="match status" value="1"/>
</dbReference>
<dbReference type="PANTHER" id="PTHR11527">
    <property type="entry name" value="HEAT-SHOCK PROTEIN 20 FAMILY MEMBER"/>
    <property type="match status" value="1"/>
</dbReference>
<dbReference type="InterPro" id="IPR002068">
    <property type="entry name" value="A-crystallin/Hsp20_dom"/>
</dbReference>
<reference evidence="4" key="2">
    <citation type="submission" date="2021-04" db="EMBL/GenBank/DDBJ databases">
        <authorList>
            <person name="Gilroy R."/>
        </authorList>
    </citation>
    <scope>NUCLEOTIDE SEQUENCE</scope>
    <source>
        <strain evidence="4">ChiW19-6364</strain>
    </source>
</reference>
<dbReference type="InterPro" id="IPR031107">
    <property type="entry name" value="Small_HSP"/>
</dbReference>
<name>A0A9D2U6R8_9FIRM</name>
<comment type="similarity">
    <text evidence="1 2">Belongs to the small heat shock protein (HSP20) family.</text>
</comment>
<proteinExistence type="inferred from homology"/>
<organism evidence="4 5">
    <name type="scientific">Candidatus Blautia stercoripullorum</name>
    <dbReference type="NCBI Taxonomy" id="2838502"/>
    <lineage>
        <taxon>Bacteria</taxon>
        <taxon>Bacillati</taxon>
        <taxon>Bacillota</taxon>
        <taxon>Clostridia</taxon>
        <taxon>Lachnospirales</taxon>
        <taxon>Lachnospiraceae</taxon>
        <taxon>Blautia</taxon>
    </lineage>
</organism>
<dbReference type="Pfam" id="PF00011">
    <property type="entry name" value="HSP20"/>
    <property type="match status" value="1"/>
</dbReference>
<dbReference type="Gene3D" id="2.60.40.790">
    <property type="match status" value="1"/>
</dbReference>
<sequence length="147" mass="16936">MLMPSIFGENLFDDWMDDFDKAFWGKRNPLYGKNAKNMMKTDVREHDKGYELDVDLPGFKKDEIHIGLENGYLTISASKGLDKDEEDKKGKYIRKERYAGAMQRSFYVGDGITQEDVKAKYEDGILRISIPKKDAKAVEEKKTIAIE</sequence>
<dbReference type="PROSITE" id="PS01031">
    <property type="entry name" value="SHSP"/>
    <property type="match status" value="1"/>
</dbReference>
<accession>A0A9D2U6R8</accession>
<protein>
    <submittedName>
        <fullName evidence="4">Hsp20/alpha crystallin family protein</fullName>
    </submittedName>
</protein>
<evidence type="ECO:0000313" key="5">
    <source>
        <dbReference type="Proteomes" id="UP000823850"/>
    </source>
</evidence>
<reference evidence="4" key="1">
    <citation type="journal article" date="2021" name="PeerJ">
        <title>Extensive microbial diversity within the chicken gut microbiome revealed by metagenomics and culture.</title>
        <authorList>
            <person name="Gilroy R."/>
            <person name="Ravi A."/>
            <person name="Getino M."/>
            <person name="Pursley I."/>
            <person name="Horton D.L."/>
            <person name="Alikhan N.F."/>
            <person name="Baker D."/>
            <person name="Gharbi K."/>
            <person name="Hall N."/>
            <person name="Watson M."/>
            <person name="Adriaenssens E.M."/>
            <person name="Foster-Nyarko E."/>
            <person name="Jarju S."/>
            <person name="Secka A."/>
            <person name="Antonio M."/>
            <person name="Oren A."/>
            <person name="Chaudhuri R.R."/>
            <person name="La Ragione R."/>
            <person name="Hildebrand F."/>
            <person name="Pallen M.J."/>
        </authorList>
    </citation>
    <scope>NUCLEOTIDE SEQUENCE</scope>
    <source>
        <strain evidence="4">ChiW19-6364</strain>
    </source>
</reference>
<evidence type="ECO:0000256" key="2">
    <source>
        <dbReference type="RuleBase" id="RU003616"/>
    </source>
</evidence>
<dbReference type="SUPFAM" id="SSF49764">
    <property type="entry name" value="HSP20-like chaperones"/>
    <property type="match status" value="1"/>
</dbReference>
<dbReference type="AlphaFoldDB" id="A0A9D2U6R8"/>
<comment type="caution">
    <text evidence="4">The sequence shown here is derived from an EMBL/GenBank/DDBJ whole genome shotgun (WGS) entry which is preliminary data.</text>
</comment>
<evidence type="ECO:0000313" key="4">
    <source>
        <dbReference type="EMBL" id="HJD41344.1"/>
    </source>
</evidence>
<feature type="domain" description="SHSP" evidence="3">
    <location>
        <begin position="32"/>
        <end position="147"/>
    </location>
</feature>
<gene>
    <name evidence="4" type="ORF">H9913_15120</name>
</gene>
<dbReference type="EMBL" id="DWUX01000256">
    <property type="protein sequence ID" value="HJD41344.1"/>
    <property type="molecule type" value="Genomic_DNA"/>
</dbReference>